<reference evidence="2 3" key="1">
    <citation type="submission" date="2020-01" db="EMBL/GenBank/DDBJ databases">
        <authorList>
            <person name="Peng S.Y."/>
            <person name="Li J."/>
            <person name="Wang M."/>
            <person name="Wang L."/>
            <person name="Wang C.Q."/>
            <person name="Wang J.R."/>
        </authorList>
    </citation>
    <scope>NUCLEOTIDE SEQUENCE [LARGE SCALE GENOMIC DNA]</scope>
    <source>
        <strain evidence="2 3">XCT-34</strain>
    </source>
</reference>
<gene>
    <name evidence="2" type="ORF">GWI71_01935</name>
</gene>
<protein>
    <recommendedName>
        <fullName evidence="1">YcaO domain-containing protein</fullName>
    </recommendedName>
</protein>
<dbReference type="Gene3D" id="3.30.1330.230">
    <property type="match status" value="2"/>
</dbReference>
<name>A0ABW9ZD54_9HYPH</name>
<comment type="caution">
    <text evidence="2">The sequence shown here is derived from an EMBL/GenBank/DDBJ whole genome shotgun (WGS) entry which is preliminary data.</text>
</comment>
<dbReference type="PROSITE" id="PS51664">
    <property type="entry name" value="YCAO"/>
    <property type="match status" value="1"/>
</dbReference>
<keyword evidence="3" id="KW-1185">Reference proteome</keyword>
<proteinExistence type="predicted"/>
<evidence type="ECO:0000259" key="1">
    <source>
        <dbReference type="PROSITE" id="PS51664"/>
    </source>
</evidence>
<dbReference type="InterPro" id="IPR003776">
    <property type="entry name" value="YcaO-like_dom"/>
</dbReference>
<organism evidence="2 3">
    <name type="scientific">Pannonibacter tanglangensis</name>
    <dbReference type="NCBI Taxonomy" id="2750084"/>
    <lineage>
        <taxon>Bacteria</taxon>
        <taxon>Pseudomonadati</taxon>
        <taxon>Pseudomonadota</taxon>
        <taxon>Alphaproteobacteria</taxon>
        <taxon>Hyphomicrobiales</taxon>
        <taxon>Stappiaceae</taxon>
        <taxon>Pannonibacter</taxon>
    </lineage>
</organism>
<accession>A0ABW9ZD54</accession>
<sequence length="493" mass="51865">MRTLARDLAGRLPSTDPDGLARDLEGALSPFSRLLEHWSVQVRPVPVQAAGIVLMSAMLTPDTAPETVSETVRHPARDPAGGTAPGWRSAAAATLASVVAGGQGASLVAALQSCLGELAERLSLVSRGPGDPRVRSGADLDAHLEAGDLLGFSAAQEQDLARRHPRLLEAMRGGRIDWRSLSDRWLVAQPWEGGAPVAVLALGQLLGEGRWAGLAGLPLASSVGTAVWTDPQTAADRALAEAAERDAVGLWWYNRLGITPVAQGVWQGVLPEICASWFRERRRATEVALLPSRLSQHVVMAVSWLGEEHADVAGTRIVPGTGARTGARTGALTGAMTGATTGHGTVAGFAAGADAAAAIRSAIGELIQAEAMLELRLAAAARAGRPAGTPDLAPVIDLRRLLQRDGGSPSPLPRLPHPFQPGALADSLRRQGIRLYRLDLACDDIGLSCMKVVSPDLVDWVPRFGRARLQAEALAAGRKPRDEADLARHPFPF</sequence>
<dbReference type="EMBL" id="JAABLP010000001">
    <property type="protein sequence ID" value="NBN62431.1"/>
    <property type="molecule type" value="Genomic_DNA"/>
</dbReference>
<dbReference type="RefSeq" id="WP_161673373.1">
    <property type="nucleotide sequence ID" value="NZ_JAABLP010000001.1"/>
</dbReference>
<evidence type="ECO:0000313" key="3">
    <source>
        <dbReference type="Proteomes" id="UP000541347"/>
    </source>
</evidence>
<feature type="domain" description="YcaO" evidence="1">
    <location>
        <begin position="102"/>
        <end position="492"/>
    </location>
</feature>
<evidence type="ECO:0000313" key="2">
    <source>
        <dbReference type="EMBL" id="NBN62431.1"/>
    </source>
</evidence>
<dbReference type="Proteomes" id="UP000541347">
    <property type="component" value="Unassembled WGS sequence"/>
</dbReference>
<dbReference type="Pfam" id="PF02624">
    <property type="entry name" value="YcaO"/>
    <property type="match status" value="1"/>
</dbReference>